<evidence type="ECO:0000256" key="1">
    <source>
        <dbReference type="SAM" id="SignalP"/>
    </source>
</evidence>
<dbReference type="Proteomes" id="UP000031246">
    <property type="component" value="Unassembled WGS sequence"/>
</dbReference>
<keyword evidence="3" id="KW-1185">Reference proteome</keyword>
<proteinExistence type="predicted"/>
<sequence>MKKETKIIVGVLAGAALGATIALALSSDSTSDLKGKVSDFFADLLDASKDKLAGLAGKATDAADKVKDKIAEINA</sequence>
<evidence type="ECO:0000313" key="2">
    <source>
        <dbReference type="EMBL" id="KIA91237.1"/>
    </source>
</evidence>
<organism evidence="2 3">
    <name type="scientific">Pedobacter kyungheensis</name>
    <dbReference type="NCBI Taxonomy" id="1069985"/>
    <lineage>
        <taxon>Bacteria</taxon>
        <taxon>Pseudomonadati</taxon>
        <taxon>Bacteroidota</taxon>
        <taxon>Sphingobacteriia</taxon>
        <taxon>Sphingobacteriales</taxon>
        <taxon>Sphingobacteriaceae</taxon>
        <taxon>Pedobacter</taxon>
    </lineage>
</organism>
<gene>
    <name evidence="2" type="ORF">OC25_22480</name>
</gene>
<feature type="signal peptide" evidence="1">
    <location>
        <begin position="1"/>
        <end position="24"/>
    </location>
</feature>
<dbReference type="AlphaFoldDB" id="A0A0C1FDV0"/>
<name>A0A0C1FDV0_9SPHI</name>
<dbReference type="RefSeq" id="WP_039481004.1">
    <property type="nucleotide sequence ID" value="NZ_JSYN01000032.1"/>
</dbReference>
<dbReference type="EMBL" id="JSYN01000032">
    <property type="protein sequence ID" value="KIA91237.1"/>
    <property type="molecule type" value="Genomic_DNA"/>
</dbReference>
<accession>A0A0C1FDV0</accession>
<feature type="chain" id="PRO_5002131569" description="Gas vesicle protein" evidence="1">
    <location>
        <begin position="25"/>
        <end position="75"/>
    </location>
</feature>
<keyword evidence="1" id="KW-0732">Signal</keyword>
<evidence type="ECO:0008006" key="4">
    <source>
        <dbReference type="Google" id="ProtNLM"/>
    </source>
</evidence>
<protein>
    <recommendedName>
        <fullName evidence="4">Gas vesicle protein</fullName>
    </recommendedName>
</protein>
<evidence type="ECO:0000313" key="3">
    <source>
        <dbReference type="Proteomes" id="UP000031246"/>
    </source>
</evidence>
<reference evidence="2 3" key="1">
    <citation type="submission" date="2014-10" db="EMBL/GenBank/DDBJ databases">
        <title>Pedobacter Kyungheensis.</title>
        <authorList>
            <person name="Anderson B.M."/>
            <person name="Newman J.D."/>
        </authorList>
    </citation>
    <scope>NUCLEOTIDE SEQUENCE [LARGE SCALE GENOMIC DNA]</scope>
    <source>
        <strain evidence="2 3">KACC 16221</strain>
    </source>
</reference>
<comment type="caution">
    <text evidence="2">The sequence shown here is derived from an EMBL/GenBank/DDBJ whole genome shotgun (WGS) entry which is preliminary data.</text>
</comment>